<proteinExistence type="predicted"/>
<dbReference type="AlphaFoldDB" id="A0A2G9FV13"/>
<evidence type="ECO:0000313" key="2">
    <source>
        <dbReference type="Proteomes" id="UP000231279"/>
    </source>
</evidence>
<comment type="caution">
    <text evidence="1">The sequence shown here is derived from an EMBL/GenBank/DDBJ whole genome shotgun (WGS) entry which is preliminary data.</text>
</comment>
<reference evidence="2" key="1">
    <citation type="journal article" date="2018" name="Gigascience">
        <title>Genome assembly of the Pink Ipe (Handroanthus impetiginosus, Bignoniaceae), a highly valued, ecologically keystone Neotropical timber forest tree.</title>
        <authorList>
            <person name="Silva-Junior O.B."/>
            <person name="Grattapaglia D."/>
            <person name="Novaes E."/>
            <person name="Collevatti R.G."/>
        </authorList>
    </citation>
    <scope>NUCLEOTIDE SEQUENCE [LARGE SCALE GENOMIC DNA]</scope>
    <source>
        <strain evidence="2">cv. UFG-1</strain>
    </source>
</reference>
<keyword evidence="2" id="KW-1185">Reference proteome</keyword>
<protein>
    <submittedName>
        <fullName evidence="1">Uncharacterized protein</fullName>
    </submittedName>
</protein>
<organism evidence="1 2">
    <name type="scientific">Handroanthus impetiginosus</name>
    <dbReference type="NCBI Taxonomy" id="429701"/>
    <lineage>
        <taxon>Eukaryota</taxon>
        <taxon>Viridiplantae</taxon>
        <taxon>Streptophyta</taxon>
        <taxon>Embryophyta</taxon>
        <taxon>Tracheophyta</taxon>
        <taxon>Spermatophyta</taxon>
        <taxon>Magnoliopsida</taxon>
        <taxon>eudicotyledons</taxon>
        <taxon>Gunneridae</taxon>
        <taxon>Pentapetalae</taxon>
        <taxon>asterids</taxon>
        <taxon>lamiids</taxon>
        <taxon>Lamiales</taxon>
        <taxon>Bignoniaceae</taxon>
        <taxon>Crescentiina</taxon>
        <taxon>Tabebuia alliance</taxon>
        <taxon>Handroanthus</taxon>
    </lineage>
</organism>
<gene>
    <name evidence="1" type="ORF">CDL12_30573</name>
</gene>
<name>A0A2G9FV13_9LAMI</name>
<dbReference type="Proteomes" id="UP000231279">
    <property type="component" value="Unassembled WGS sequence"/>
</dbReference>
<sequence length="93" mass="10283">MEGSKSCEDCLRLTADHFRVTEPVNMDQSASKIMAPKTHNLYFPLPNSPTNPDPFLTLKLAGELVLLLLPLDVVWGLWASSSLISAMWGINNL</sequence>
<dbReference type="EMBL" id="NKXS01012966">
    <property type="protein sequence ID" value="PIM96967.1"/>
    <property type="molecule type" value="Genomic_DNA"/>
</dbReference>
<accession>A0A2G9FV13</accession>
<evidence type="ECO:0000313" key="1">
    <source>
        <dbReference type="EMBL" id="PIM96967.1"/>
    </source>
</evidence>